<evidence type="ECO:0000313" key="3">
    <source>
        <dbReference type="Proteomes" id="UP000824988"/>
    </source>
</evidence>
<keyword evidence="3" id="KW-1185">Reference proteome</keyword>
<dbReference type="RefSeq" id="WP_221047536.1">
    <property type="nucleotide sequence ID" value="NZ_AP019782.1"/>
</dbReference>
<protein>
    <recommendedName>
        <fullName evidence="4">Transmembrane protein</fullName>
    </recommendedName>
</protein>
<reference evidence="2" key="1">
    <citation type="submission" date="2019-06" db="EMBL/GenBank/DDBJ databases">
        <title>Complete genome sequence of Methylogaea oryzae strain JCM16910.</title>
        <authorList>
            <person name="Asakawa S."/>
        </authorList>
    </citation>
    <scope>NUCLEOTIDE SEQUENCE</scope>
    <source>
        <strain evidence="2">E10</strain>
    </source>
</reference>
<keyword evidence="1" id="KW-0812">Transmembrane</keyword>
<gene>
    <name evidence="2" type="ORF">MoryE10_30050</name>
</gene>
<evidence type="ECO:0000313" key="2">
    <source>
        <dbReference type="EMBL" id="BBL72399.1"/>
    </source>
</evidence>
<evidence type="ECO:0000256" key="1">
    <source>
        <dbReference type="SAM" id="Phobius"/>
    </source>
</evidence>
<keyword evidence="1" id="KW-0472">Membrane</keyword>
<dbReference type="KEGG" id="moz:MoryE10_30050"/>
<feature type="transmembrane region" description="Helical" evidence="1">
    <location>
        <begin position="15"/>
        <end position="35"/>
    </location>
</feature>
<keyword evidence="1" id="KW-1133">Transmembrane helix</keyword>
<dbReference type="Proteomes" id="UP000824988">
    <property type="component" value="Chromosome"/>
</dbReference>
<accession>A0A8D4VSB7</accession>
<sequence>MNNSNPASGNLRGRLLIIGVAVLTFGPFILAWYMAKHPEWVGSTTNYGELIAPPRPIDLADLTVAPSMGDFPLAELKHRWVLAQLAPAGRCEAACQDALHRGKQVWLRLSKDLPRVRRLLVVDGAMDAATLSAVKDGDDTLMLAQAAPGLRQSLEQTAWRRAPGDAADPATTVWLIDPHGNLMMRYSLDYDPHGLLRDLQHLLKISISG</sequence>
<dbReference type="AlphaFoldDB" id="A0A8D4VSB7"/>
<organism evidence="2 3">
    <name type="scientific">Methylogaea oryzae</name>
    <dbReference type="NCBI Taxonomy" id="1295382"/>
    <lineage>
        <taxon>Bacteria</taxon>
        <taxon>Pseudomonadati</taxon>
        <taxon>Pseudomonadota</taxon>
        <taxon>Gammaproteobacteria</taxon>
        <taxon>Methylococcales</taxon>
        <taxon>Methylococcaceae</taxon>
        <taxon>Methylogaea</taxon>
    </lineage>
</organism>
<name>A0A8D4VSB7_9GAMM</name>
<proteinExistence type="predicted"/>
<dbReference type="EMBL" id="AP019782">
    <property type="protein sequence ID" value="BBL72399.1"/>
    <property type="molecule type" value="Genomic_DNA"/>
</dbReference>
<evidence type="ECO:0008006" key="4">
    <source>
        <dbReference type="Google" id="ProtNLM"/>
    </source>
</evidence>